<dbReference type="Pfam" id="PF24109">
    <property type="entry name" value="DUF7384"/>
    <property type="match status" value="1"/>
</dbReference>
<dbReference type="GeneID" id="68694628"/>
<name>A0A4D6GY55_HALS9</name>
<dbReference type="Proteomes" id="UP000323075">
    <property type="component" value="Unassembled WGS sequence"/>
</dbReference>
<evidence type="ECO:0000313" key="1">
    <source>
        <dbReference type="EMBL" id="QCC45688.1"/>
    </source>
</evidence>
<evidence type="ECO:0000313" key="2">
    <source>
        <dbReference type="EMBL" id="TYO81947.1"/>
    </source>
</evidence>
<reference evidence="1" key="3">
    <citation type="journal article" name="MicrobiologyOpen">
        <title>Whole-genome comparison between the type strain of Halobacterium salinarum (DSM 3754(T)) and the laboratory strains R1 and NRC-1.</title>
        <authorList>
            <person name="Pfeiffer F."/>
            <person name="Losensky G."/>
            <person name="Marchfelder A."/>
            <person name="Habermann B."/>
            <person name="Dyall-Smith M."/>
        </authorList>
    </citation>
    <scope>NUCLEOTIDE SEQUENCE</scope>
    <source>
        <strain evidence="1">91-R6</strain>
    </source>
</reference>
<reference evidence="1 3" key="1">
    <citation type="journal article" date="2019" name="Microbiol. Resour. Announc.">
        <title>The Genome Sequence of the Halobacterium salinarum Type Strain Is Closely Related to That of Laboratory Strains NRC-1 and R1.</title>
        <authorList>
            <person name="Pfeiffer F."/>
            <person name="Marchfelder A."/>
            <person name="Habermann B."/>
            <person name="Dyall-Smith M.L."/>
        </authorList>
    </citation>
    <scope>NUCLEOTIDE SEQUENCE [LARGE SCALE GENOMIC DNA]</scope>
    <source>
        <strain evidence="1">91-R6</strain>
        <strain evidence="3">ATCC 33171 / DSM 3754 / JCM 8978 / NBRC 102687 / NCIMB 764 / 91-R6</strain>
    </source>
</reference>
<dbReference type="InterPro" id="IPR055808">
    <property type="entry name" value="DUF7384"/>
</dbReference>
<protein>
    <recommendedName>
        <fullName evidence="5">DUF188 family protein</fullName>
    </recommendedName>
</protein>
<evidence type="ECO:0008006" key="5">
    <source>
        <dbReference type="Google" id="ProtNLM"/>
    </source>
</evidence>
<dbReference type="EMBL" id="VRYN01000001">
    <property type="protein sequence ID" value="TYO81947.1"/>
    <property type="molecule type" value="Genomic_DNA"/>
</dbReference>
<evidence type="ECO:0000313" key="3">
    <source>
        <dbReference type="Proteomes" id="UP000296216"/>
    </source>
</evidence>
<accession>A0A4D6GY55</accession>
<organism evidence="1 3">
    <name type="scientific">Halobacterium salinarum (strain ATCC 33171 / DSM 3754 / JCM 8978 / NBRC 102687 / NCIMB 764 / 91-R6)</name>
    <dbReference type="NCBI Taxonomy" id="2597657"/>
    <lineage>
        <taxon>Archaea</taxon>
        <taxon>Methanobacteriati</taxon>
        <taxon>Methanobacteriota</taxon>
        <taxon>Stenosarchaea group</taxon>
        <taxon>Halobacteria</taxon>
        <taxon>Halobacteriales</taxon>
        <taxon>Halobacteriaceae</taxon>
        <taxon>Halobacterium</taxon>
    </lineage>
</organism>
<gene>
    <name evidence="2" type="ORF">APQ99_00462</name>
    <name evidence="1" type="ORF">HBSAL_10225</name>
</gene>
<dbReference type="RefSeq" id="WP_012289420.1">
    <property type="nucleotide sequence ID" value="NZ_VRYN01000001.1"/>
</dbReference>
<sequence>MASNPDPAAVAADADVLAADVFVDGHARAALDVVRAHDWVTLVASTPLLDDAQAVIAALGSDALAADWRDRIADRVTTVEHPEGDQPALAAAMRGGAAHVLTHDDDLQSAATGAALAGRVSVSVKSPRAFARLFDPASLYPVVVGGDYPGPDRDPRA</sequence>
<dbReference type="AlphaFoldDB" id="A0A4D6GY55"/>
<dbReference type="EMBL" id="CP038631">
    <property type="protein sequence ID" value="QCC45688.1"/>
    <property type="molecule type" value="Genomic_DNA"/>
</dbReference>
<proteinExistence type="predicted"/>
<reference evidence="2 4" key="2">
    <citation type="submission" date="2019-07" db="EMBL/GenBank/DDBJ databases">
        <title>Genomic Encyclopedia of Archaeal and Bacterial Type Strains, Phase II (KMG-II): from individual species to whole genera.</title>
        <authorList>
            <person name="Goeker M."/>
        </authorList>
    </citation>
    <scope>NUCLEOTIDE SEQUENCE [LARGE SCALE GENOMIC DNA]</scope>
    <source>
        <strain evidence="2 4">DSM 3754</strain>
    </source>
</reference>
<dbReference type="Proteomes" id="UP000296216">
    <property type="component" value="Chromosome"/>
</dbReference>
<evidence type="ECO:0000313" key="4">
    <source>
        <dbReference type="Proteomes" id="UP000323075"/>
    </source>
</evidence>